<comment type="catalytic activity">
    <reaction evidence="1">
        <text>a 1,2-diacyl-sn-glycero-3-phosphocholine + H2O = a 1,2-diacyl-sn-glycero-3-phosphate + choline + H(+)</text>
        <dbReference type="Rhea" id="RHEA:14445"/>
        <dbReference type="ChEBI" id="CHEBI:15354"/>
        <dbReference type="ChEBI" id="CHEBI:15377"/>
        <dbReference type="ChEBI" id="CHEBI:15378"/>
        <dbReference type="ChEBI" id="CHEBI:57643"/>
        <dbReference type="ChEBI" id="CHEBI:58608"/>
        <dbReference type="EC" id="3.1.4.4"/>
    </reaction>
</comment>
<dbReference type="Gene3D" id="3.30.870.10">
    <property type="entry name" value="Endonuclease Chain A"/>
    <property type="match status" value="2"/>
</dbReference>
<dbReference type="Pfam" id="PF13091">
    <property type="entry name" value="PLDc_2"/>
    <property type="match status" value="1"/>
</dbReference>
<feature type="domain" description="PLD phosphodiesterase" evidence="7">
    <location>
        <begin position="214"/>
        <end position="241"/>
    </location>
</feature>
<evidence type="ECO:0000256" key="3">
    <source>
        <dbReference type="ARBA" id="ARBA00022737"/>
    </source>
</evidence>
<protein>
    <recommendedName>
        <fullName evidence="2">phospholipase D</fullName>
        <ecNumber evidence="2">3.1.4.4</ecNumber>
    </recommendedName>
</protein>
<reference evidence="8" key="1">
    <citation type="journal article" date="2020" name="J. Eukaryot. Microbiol.">
        <title>De novo Sequencing, Assembly and Annotation of the Transcriptome for the Free-Living Testate Amoeba Arcella intermedia.</title>
        <authorList>
            <person name="Ribeiro G.M."/>
            <person name="Porfirio-Sousa A.L."/>
            <person name="Maurer-Alcala X.X."/>
            <person name="Katz L.A."/>
            <person name="Lahr D.J.G."/>
        </authorList>
    </citation>
    <scope>NUCLEOTIDE SEQUENCE</scope>
</reference>
<dbReference type="AlphaFoldDB" id="A0A6B2KZ92"/>
<dbReference type="GO" id="GO:0009395">
    <property type="term" value="P:phospholipid catabolic process"/>
    <property type="evidence" value="ECO:0007669"/>
    <property type="project" value="TreeGrafter"/>
</dbReference>
<dbReference type="PANTHER" id="PTHR18896:SF76">
    <property type="entry name" value="PHOSPHOLIPASE"/>
    <property type="match status" value="1"/>
</dbReference>
<dbReference type="PANTHER" id="PTHR18896">
    <property type="entry name" value="PHOSPHOLIPASE D"/>
    <property type="match status" value="1"/>
</dbReference>
<dbReference type="EMBL" id="GIBP01000949">
    <property type="protein sequence ID" value="NDV29918.1"/>
    <property type="molecule type" value="Transcribed_RNA"/>
</dbReference>
<evidence type="ECO:0000256" key="6">
    <source>
        <dbReference type="ARBA" id="ARBA00023098"/>
    </source>
</evidence>
<evidence type="ECO:0000256" key="1">
    <source>
        <dbReference type="ARBA" id="ARBA00000798"/>
    </source>
</evidence>
<dbReference type="PROSITE" id="PS50035">
    <property type="entry name" value="PLD"/>
    <property type="match status" value="2"/>
</dbReference>
<keyword evidence="4" id="KW-0378">Hydrolase</keyword>
<dbReference type="EC" id="3.1.4.4" evidence="2"/>
<dbReference type="Gene3D" id="2.30.29.30">
    <property type="entry name" value="Pleckstrin-homology domain (PH domain)/Phosphotyrosine-binding domain (PTB)"/>
    <property type="match status" value="1"/>
</dbReference>
<keyword evidence="5" id="KW-0442">Lipid degradation</keyword>
<organism evidence="8">
    <name type="scientific">Arcella intermedia</name>
    <dbReference type="NCBI Taxonomy" id="1963864"/>
    <lineage>
        <taxon>Eukaryota</taxon>
        <taxon>Amoebozoa</taxon>
        <taxon>Tubulinea</taxon>
        <taxon>Elardia</taxon>
        <taxon>Arcellinida</taxon>
        <taxon>Sphaerothecina</taxon>
        <taxon>Arcellidae</taxon>
        <taxon>Arcella</taxon>
    </lineage>
</organism>
<keyword evidence="3" id="KW-0677">Repeat</keyword>
<dbReference type="SUPFAM" id="SSF50729">
    <property type="entry name" value="PH domain-like"/>
    <property type="match status" value="1"/>
</dbReference>
<dbReference type="GO" id="GO:0004630">
    <property type="term" value="F:phospholipase D activity"/>
    <property type="evidence" value="ECO:0007669"/>
    <property type="project" value="UniProtKB-EC"/>
</dbReference>
<proteinExistence type="predicted"/>
<dbReference type="SMART" id="SM00155">
    <property type="entry name" value="PLDc"/>
    <property type="match status" value="2"/>
</dbReference>
<evidence type="ECO:0000259" key="7">
    <source>
        <dbReference type="PROSITE" id="PS50035"/>
    </source>
</evidence>
<accession>A0A6B2KZ92</accession>
<dbReference type="InterPro" id="IPR025202">
    <property type="entry name" value="PLD-like_dom"/>
</dbReference>
<keyword evidence="6" id="KW-0443">Lipid metabolism</keyword>
<evidence type="ECO:0000256" key="2">
    <source>
        <dbReference type="ARBA" id="ARBA00012027"/>
    </source>
</evidence>
<evidence type="ECO:0000313" key="8">
    <source>
        <dbReference type="EMBL" id="NDV29918.1"/>
    </source>
</evidence>
<dbReference type="Pfam" id="PF00614">
    <property type="entry name" value="PLDc"/>
    <property type="match status" value="1"/>
</dbReference>
<evidence type="ECO:0000256" key="4">
    <source>
        <dbReference type="ARBA" id="ARBA00022801"/>
    </source>
</evidence>
<dbReference type="InterPro" id="IPR015679">
    <property type="entry name" value="PLipase_D_fam"/>
</dbReference>
<dbReference type="CDD" id="cd09141">
    <property type="entry name" value="PLDc_vPLD1_2_yPLD_like_2"/>
    <property type="match status" value="1"/>
</dbReference>
<dbReference type="SUPFAM" id="SSF56024">
    <property type="entry name" value="Phospholipase D/nuclease"/>
    <property type="match status" value="2"/>
</dbReference>
<dbReference type="InterPro" id="IPR011993">
    <property type="entry name" value="PH-like_dom_sf"/>
</dbReference>
<dbReference type="InterPro" id="IPR001736">
    <property type="entry name" value="PLipase_D/transphosphatidylase"/>
</dbReference>
<sequence length="690" mass="79905">MEKDKGNSLINRSLQYITQKDKRWFYLRHGFLAYFKHENDENPISCITLNSAATRIITDTALYLESNTFTRTIYFKDRAELSDWLELLRVHSTATLHNRFKSFAPVRRMCRAAHFINGENYFRNLVPLIDAAKKRIYITDWYLSPGLYLTRNRKTMKEHRLDKLLFKKAAEGVQIYILIWNASQVFELNPTYVLDLFNKKTNIIALSHPPLVPVSWSHHQKIVVIDEEIATLGGIDLAYGRYETNDYPLTDPDEDLFPGRDYMNSNWDVGESNGPTHEPTIPDRSKMHRMPWHDIQMAVDGLAAKDVARNFIERWNWAMSGSDNPPKGVKTYIFPLPNVENLSMSTILYNNVYNNCNCQIVRSVSYWSAGVSTTEQSIYKAYINAINNAQKYIMIINQYFITSIDRAVPSNRILSALYQRLRNAIKNKENFKVIVVIPLWSAGDVTAPTTLYIIKYTLKAINLQPNSLLNKLKAEFPDVDLNDYITFHSLRNYGVLAGKPVYEQIYVHSKTIIVDDRLVIIGSANINDRSMVGVRDTEICCVVEQDDWETITTETESFKVSKFAYDLRMRLLSSYLKLSLQDTRNIFADIWNLPTYSRLKAYSTINTKIYQSVFRLVPDNVTSIEQLSKIHPKSPEFAQNTVYNWQEQLMGLQGHLIDYPLEFLKNASNLSPSITQKEFVVKQIQRNIFL</sequence>
<evidence type="ECO:0000256" key="5">
    <source>
        <dbReference type="ARBA" id="ARBA00022963"/>
    </source>
</evidence>
<name>A0A6B2KZ92_9EUKA</name>
<feature type="domain" description="PLD phosphodiesterase" evidence="7">
    <location>
        <begin position="503"/>
        <end position="530"/>
    </location>
</feature>